<dbReference type="Proteomes" id="UP001444071">
    <property type="component" value="Unassembled WGS sequence"/>
</dbReference>
<evidence type="ECO:0000313" key="3">
    <source>
        <dbReference type="Proteomes" id="UP001444071"/>
    </source>
</evidence>
<protein>
    <recommendedName>
        <fullName evidence="1">DH domain-containing protein</fullName>
    </recommendedName>
</protein>
<dbReference type="InterPro" id="IPR000219">
    <property type="entry name" value="DH_dom"/>
</dbReference>
<name>A0ABV0VMG5_9TELE</name>
<sequence length="142" mass="16529">VFVEILKAKGTLKEEIREGIFSSIKSILSVNQSLLVHLQNGYIGKGLEQFCSHLHHYNTYVDNIYNANKVLGIQLKKNKAFRRFKKLQEARPQFHNQKLEDLLQLPVQRINQYKYFLQDLAANTSPDNPEFEQFSNGLFSFP</sequence>
<reference evidence="2 3" key="1">
    <citation type="submission" date="2021-06" db="EMBL/GenBank/DDBJ databases">
        <authorList>
            <person name="Palmer J.M."/>
        </authorList>
    </citation>
    <scope>NUCLEOTIDE SEQUENCE [LARGE SCALE GENOMIC DNA]</scope>
    <source>
        <strain evidence="2 3">XR_2019</strain>
        <tissue evidence="2">Muscle</tissue>
    </source>
</reference>
<dbReference type="InterPro" id="IPR035899">
    <property type="entry name" value="DBL_dom_sf"/>
</dbReference>
<evidence type="ECO:0000259" key="1">
    <source>
        <dbReference type="PROSITE" id="PS50010"/>
    </source>
</evidence>
<dbReference type="PROSITE" id="PS50010">
    <property type="entry name" value="DH_2"/>
    <property type="match status" value="1"/>
</dbReference>
<feature type="domain" description="DH" evidence="1">
    <location>
        <begin position="1"/>
        <end position="142"/>
    </location>
</feature>
<keyword evidence="3" id="KW-1185">Reference proteome</keyword>
<feature type="non-terminal residue" evidence="2">
    <location>
        <position position="1"/>
    </location>
</feature>
<dbReference type="PANTHER" id="PTHR47056">
    <property type="entry name" value="RHO GUANINE NUCLEOTIDE EXCHANGE FACTOR 39"/>
    <property type="match status" value="1"/>
</dbReference>
<evidence type="ECO:0000313" key="2">
    <source>
        <dbReference type="EMBL" id="MEQ2258371.1"/>
    </source>
</evidence>
<accession>A0ABV0VMG5</accession>
<dbReference type="InterPro" id="IPR042987">
    <property type="entry name" value="ARHGEF39"/>
</dbReference>
<comment type="caution">
    <text evidence="2">The sequence shown here is derived from an EMBL/GenBank/DDBJ whole genome shotgun (WGS) entry which is preliminary data.</text>
</comment>
<dbReference type="SMART" id="SM00325">
    <property type="entry name" value="RhoGEF"/>
    <property type="match status" value="1"/>
</dbReference>
<dbReference type="Gene3D" id="1.20.900.10">
    <property type="entry name" value="Dbl homology (DH) domain"/>
    <property type="match status" value="1"/>
</dbReference>
<gene>
    <name evidence="2" type="ORF">XENORESO_017744</name>
</gene>
<organism evidence="2 3">
    <name type="scientific">Xenotaenia resolanae</name>
    <dbReference type="NCBI Taxonomy" id="208358"/>
    <lineage>
        <taxon>Eukaryota</taxon>
        <taxon>Metazoa</taxon>
        <taxon>Chordata</taxon>
        <taxon>Craniata</taxon>
        <taxon>Vertebrata</taxon>
        <taxon>Euteleostomi</taxon>
        <taxon>Actinopterygii</taxon>
        <taxon>Neopterygii</taxon>
        <taxon>Teleostei</taxon>
        <taxon>Neoteleostei</taxon>
        <taxon>Acanthomorphata</taxon>
        <taxon>Ovalentaria</taxon>
        <taxon>Atherinomorphae</taxon>
        <taxon>Cyprinodontiformes</taxon>
        <taxon>Goodeidae</taxon>
        <taxon>Xenotaenia</taxon>
    </lineage>
</organism>
<dbReference type="EMBL" id="JAHRIM010000617">
    <property type="protein sequence ID" value="MEQ2258371.1"/>
    <property type="molecule type" value="Genomic_DNA"/>
</dbReference>
<proteinExistence type="predicted"/>
<dbReference type="PANTHER" id="PTHR47056:SF1">
    <property type="entry name" value="RHO GUANINE NUCLEOTIDE EXCHANGE FACTOR 39"/>
    <property type="match status" value="1"/>
</dbReference>
<dbReference type="SUPFAM" id="SSF48065">
    <property type="entry name" value="DBL homology domain (DH-domain)"/>
    <property type="match status" value="1"/>
</dbReference>
<dbReference type="Pfam" id="PF00621">
    <property type="entry name" value="RhoGEF"/>
    <property type="match status" value="1"/>
</dbReference>